<dbReference type="Proteomes" id="UP000481583">
    <property type="component" value="Unassembled WGS sequence"/>
</dbReference>
<gene>
    <name evidence="4" type="ORF">G5C51_04000</name>
</gene>
<feature type="domain" description="GmrSD restriction endonucleases C-terminal" evidence="3">
    <location>
        <begin position="110"/>
        <end position="242"/>
    </location>
</feature>
<evidence type="ECO:0000256" key="2">
    <source>
        <dbReference type="SAM" id="Phobius"/>
    </source>
</evidence>
<name>A0A6G4TSS2_9ACTN</name>
<dbReference type="Pfam" id="PF07510">
    <property type="entry name" value="GmrSD_C"/>
    <property type="match status" value="1"/>
</dbReference>
<proteinExistence type="predicted"/>
<keyword evidence="2" id="KW-1133">Transmembrane helix</keyword>
<comment type="caution">
    <text evidence="4">The sequence shown here is derived from an EMBL/GenBank/DDBJ whole genome shotgun (WGS) entry which is preliminary data.</text>
</comment>
<feature type="compositionally biased region" description="Pro residues" evidence="1">
    <location>
        <begin position="54"/>
        <end position="68"/>
    </location>
</feature>
<keyword evidence="2" id="KW-0812">Transmembrane</keyword>
<dbReference type="EMBL" id="JAAKZV010000008">
    <property type="protein sequence ID" value="NGN63069.1"/>
    <property type="molecule type" value="Genomic_DNA"/>
</dbReference>
<keyword evidence="5" id="KW-1185">Reference proteome</keyword>
<keyword evidence="2" id="KW-0472">Membrane</keyword>
<feature type="transmembrane region" description="Helical" evidence="2">
    <location>
        <begin position="9"/>
        <end position="27"/>
    </location>
</feature>
<dbReference type="PANTHER" id="PTHR24094:SF15">
    <property type="entry name" value="AMP-DEPENDENT SYNTHETASE_LIGASE DOMAIN-CONTAINING PROTEIN-RELATED"/>
    <property type="match status" value="1"/>
</dbReference>
<dbReference type="RefSeq" id="WP_165231698.1">
    <property type="nucleotide sequence ID" value="NZ_JAAKZV010000008.1"/>
</dbReference>
<dbReference type="PANTHER" id="PTHR24094">
    <property type="entry name" value="SECRETED PROTEIN"/>
    <property type="match status" value="1"/>
</dbReference>
<accession>A0A6G4TSS2</accession>
<protein>
    <submittedName>
        <fullName evidence="4">DUF1524 domain-containing protein</fullName>
    </submittedName>
</protein>
<feature type="region of interest" description="Disordered" evidence="1">
    <location>
        <begin position="35"/>
        <end position="70"/>
    </location>
</feature>
<reference evidence="4 5" key="1">
    <citation type="submission" date="2020-02" db="EMBL/GenBank/DDBJ databases">
        <title>Whole-genome analyses of novel actinobacteria.</title>
        <authorList>
            <person name="Sahin N."/>
        </authorList>
    </citation>
    <scope>NUCLEOTIDE SEQUENCE [LARGE SCALE GENOMIC DNA]</scope>
    <source>
        <strain evidence="4 5">A7024</strain>
    </source>
</reference>
<evidence type="ECO:0000256" key="1">
    <source>
        <dbReference type="SAM" id="MobiDB-lite"/>
    </source>
</evidence>
<evidence type="ECO:0000259" key="3">
    <source>
        <dbReference type="Pfam" id="PF07510"/>
    </source>
</evidence>
<evidence type="ECO:0000313" key="4">
    <source>
        <dbReference type="EMBL" id="NGN63069.1"/>
    </source>
</evidence>
<dbReference type="InterPro" id="IPR011089">
    <property type="entry name" value="GmrSD_C"/>
</dbReference>
<evidence type="ECO:0000313" key="5">
    <source>
        <dbReference type="Proteomes" id="UP000481583"/>
    </source>
</evidence>
<sequence>MARSGSKVTSYVLLIVLAAVIGALWWFRPQGDDPREALPTTPADSPAASRSPGPTAPATPKAEPPAFPPSAAKARTQLADLKVAWGKNWESYQRSEFGPFTPRTDDRCDTRDYVLIRDLKKLRRGDRNPCVILYGVLHDPYTGKEHPYTYRKASQVEIDHLVPLGAAWRAGAYAWSADRRIAFANDLDELLAVDKQANQDKGSQTPDKWKPRKAYWCEYGRRWTGIKAKYKLTVTAPEKLALQDLLASCPR</sequence>
<organism evidence="4 5">
    <name type="scientific">Streptomyces coryli</name>
    <dbReference type="NCBI Taxonomy" id="1128680"/>
    <lineage>
        <taxon>Bacteria</taxon>
        <taxon>Bacillati</taxon>
        <taxon>Actinomycetota</taxon>
        <taxon>Actinomycetes</taxon>
        <taxon>Kitasatosporales</taxon>
        <taxon>Streptomycetaceae</taxon>
        <taxon>Streptomyces</taxon>
    </lineage>
</organism>
<dbReference type="AlphaFoldDB" id="A0A6G4TSS2"/>